<name>A0ABU8BBZ8_9BRAD</name>
<keyword evidence="1" id="KW-0812">Transmembrane</keyword>
<evidence type="ECO:0000313" key="3">
    <source>
        <dbReference type="Proteomes" id="UP001364224"/>
    </source>
</evidence>
<dbReference type="EMBL" id="JAZHRV010000001">
    <property type="protein sequence ID" value="MEH2555637.1"/>
    <property type="molecule type" value="Genomic_DNA"/>
</dbReference>
<dbReference type="Proteomes" id="UP001364224">
    <property type="component" value="Unassembled WGS sequence"/>
</dbReference>
<keyword evidence="1" id="KW-0472">Membrane</keyword>
<comment type="caution">
    <text evidence="2">The sequence shown here is derived from an EMBL/GenBank/DDBJ whole genome shotgun (WGS) entry which is preliminary data.</text>
</comment>
<reference evidence="2 3" key="1">
    <citation type="submission" date="2024-02" db="EMBL/GenBank/DDBJ databases">
        <title>Adaptive strategies in a cosmopolitan and abundant soil bacterium.</title>
        <authorList>
            <person name="Carini P."/>
        </authorList>
    </citation>
    <scope>NUCLEOTIDE SEQUENCE [LARGE SCALE GENOMIC DNA]</scope>
    <source>
        <strain evidence="2 3">AZCC 1608</strain>
    </source>
</reference>
<evidence type="ECO:0000313" key="2">
    <source>
        <dbReference type="EMBL" id="MEH2555637.1"/>
    </source>
</evidence>
<keyword evidence="1" id="KW-1133">Transmembrane helix</keyword>
<organism evidence="2 3">
    <name type="scientific">Bradyrhizobium algeriense</name>
    <dbReference type="NCBI Taxonomy" id="634784"/>
    <lineage>
        <taxon>Bacteria</taxon>
        <taxon>Pseudomonadati</taxon>
        <taxon>Pseudomonadota</taxon>
        <taxon>Alphaproteobacteria</taxon>
        <taxon>Hyphomicrobiales</taxon>
        <taxon>Nitrobacteraceae</taxon>
        <taxon>Bradyrhizobium</taxon>
    </lineage>
</organism>
<gene>
    <name evidence="2" type="ORF">V1286_003166</name>
</gene>
<evidence type="ECO:0000256" key="1">
    <source>
        <dbReference type="SAM" id="Phobius"/>
    </source>
</evidence>
<accession>A0ABU8BBZ8</accession>
<feature type="transmembrane region" description="Helical" evidence="1">
    <location>
        <begin position="12"/>
        <end position="32"/>
    </location>
</feature>
<protein>
    <submittedName>
        <fullName evidence="2">Uncharacterized protein</fullName>
    </submittedName>
</protein>
<sequence length="44" mass="4807">MTSGMRMDVAEVVGVVLLAIWGPPLLFVAFLLRPIKIAGSRPKR</sequence>
<keyword evidence="3" id="KW-1185">Reference proteome</keyword>
<proteinExistence type="predicted"/>